<reference evidence="1" key="1">
    <citation type="submission" date="2021-03" db="EMBL/GenBank/DDBJ databases">
        <authorList>
            <consortium name="DOE Joint Genome Institute"/>
            <person name="Ahrendt S."/>
            <person name="Looney B.P."/>
            <person name="Miyauchi S."/>
            <person name="Morin E."/>
            <person name="Drula E."/>
            <person name="Courty P.E."/>
            <person name="Chicoki N."/>
            <person name="Fauchery L."/>
            <person name="Kohler A."/>
            <person name="Kuo A."/>
            <person name="Labutti K."/>
            <person name="Pangilinan J."/>
            <person name="Lipzen A."/>
            <person name="Riley R."/>
            <person name="Andreopoulos W."/>
            <person name="He G."/>
            <person name="Johnson J."/>
            <person name="Barry K.W."/>
            <person name="Grigoriev I.V."/>
            <person name="Nagy L."/>
            <person name="Hibbett D."/>
            <person name="Henrissat B."/>
            <person name="Matheny P.B."/>
            <person name="Labbe J."/>
            <person name="Martin F."/>
        </authorList>
    </citation>
    <scope>NUCLEOTIDE SEQUENCE</scope>
    <source>
        <strain evidence="1">HHB10654</strain>
    </source>
</reference>
<keyword evidence="2" id="KW-1185">Reference proteome</keyword>
<dbReference type="EMBL" id="MU277335">
    <property type="protein sequence ID" value="KAI0054872.1"/>
    <property type="molecule type" value="Genomic_DNA"/>
</dbReference>
<dbReference type="Proteomes" id="UP000814140">
    <property type="component" value="Unassembled WGS sequence"/>
</dbReference>
<comment type="caution">
    <text evidence="1">The sequence shown here is derived from an EMBL/GenBank/DDBJ whole genome shotgun (WGS) entry which is preliminary data.</text>
</comment>
<sequence length="149" mass="16882">MDEWNLDRRVTVVASAGVEDATKKRLQMAPRDLQSRRRGADDLISEIYLSESRSDLPEERWLPLTRDALKTYYATKVGFVPELQGWIQGEGWGVKRTNRRILRRLIATTSNGPIGLGAGRSERRTTREDATVSWPLENGTFGFDRSAST</sequence>
<accession>A0ACB8SF61</accession>
<reference evidence="1" key="2">
    <citation type="journal article" date="2022" name="New Phytol.">
        <title>Evolutionary transition to the ectomycorrhizal habit in the genomes of a hyperdiverse lineage of mushroom-forming fungi.</title>
        <authorList>
            <person name="Looney B."/>
            <person name="Miyauchi S."/>
            <person name="Morin E."/>
            <person name="Drula E."/>
            <person name="Courty P.E."/>
            <person name="Kohler A."/>
            <person name="Kuo A."/>
            <person name="LaButti K."/>
            <person name="Pangilinan J."/>
            <person name="Lipzen A."/>
            <person name="Riley R."/>
            <person name="Andreopoulos W."/>
            <person name="He G."/>
            <person name="Johnson J."/>
            <person name="Nolan M."/>
            <person name="Tritt A."/>
            <person name="Barry K.W."/>
            <person name="Grigoriev I.V."/>
            <person name="Nagy L.G."/>
            <person name="Hibbett D."/>
            <person name="Henrissat B."/>
            <person name="Matheny P.B."/>
            <person name="Labbe J."/>
            <person name="Martin F.M."/>
        </authorList>
    </citation>
    <scope>NUCLEOTIDE SEQUENCE</scope>
    <source>
        <strain evidence="1">HHB10654</strain>
    </source>
</reference>
<protein>
    <submittedName>
        <fullName evidence="1">Uncharacterized protein</fullName>
    </submittedName>
</protein>
<name>A0ACB8SF61_9AGAM</name>
<organism evidence="1 2">
    <name type="scientific">Artomyces pyxidatus</name>
    <dbReference type="NCBI Taxonomy" id="48021"/>
    <lineage>
        <taxon>Eukaryota</taxon>
        <taxon>Fungi</taxon>
        <taxon>Dikarya</taxon>
        <taxon>Basidiomycota</taxon>
        <taxon>Agaricomycotina</taxon>
        <taxon>Agaricomycetes</taxon>
        <taxon>Russulales</taxon>
        <taxon>Auriscalpiaceae</taxon>
        <taxon>Artomyces</taxon>
    </lineage>
</organism>
<gene>
    <name evidence="1" type="ORF">BV25DRAFT_1843353</name>
</gene>
<evidence type="ECO:0000313" key="1">
    <source>
        <dbReference type="EMBL" id="KAI0054872.1"/>
    </source>
</evidence>
<proteinExistence type="predicted"/>
<evidence type="ECO:0000313" key="2">
    <source>
        <dbReference type="Proteomes" id="UP000814140"/>
    </source>
</evidence>